<comment type="caution">
    <text evidence="10">The sequence shown here is derived from an EMBL/GenBank/DDBJ whole genome shotgun (WGS) entry which is preliminary data.</text>
</comment>
<accession>A0A1V5MHC9</accession>
<reference evidence="10 11" key="1">
    <citation type="submission" date="2017-02" db="EMBL/GenBank/DDBJ databases">
        <title>Delving into the versatile metabolic prowess of the omnipresent phylum Bacteroidetes.</title>
        <authorList>
            <person name="Nobu M.K."/>
            <person name="Mei R."/>
            <person name="Narihiro T."/>
            <person name="Kuroda K."/>
            <person name="Liu W.-T."/>
        </authorList>
    </citation>
    <scope>NUCLEOTIDE SEQUENCE [LARGE SCALE GENOMIC DNA]</scope>
    <source>
        <strain evidence="10">ADurb.Bin417</strain>
    </source>
</reference>
<feature type="domain" description="ABC3 transporter permease C-terminal" evidence="8">
    <location>
        <begin position="1206"/>
        <end position="1318"/>
    </location>
</feature>
<evidence type="ECO:0000256" key="7">
    <source>
        <dbReference type="SAM" id="Phobius"/>
    </source>
</evidence>
<evidence type="ECO:0000256" key="3">
    <source>
        <dbReference type="ARBA" id="ARBA00022692"/>
    </source>
</evidence>
<feature type="transmembrane region" description="Helical" evidence="7">
    <location>
        <begin position="792"/>
        <end position="813"/>
    </location>
</feature>
<feature type="transmembrane region" description="Helical" evidence="7">
    <location>
        <begin position="849"/>
        <end position="869"/>
    </location>
</feature>
<evidence type="ECO:0000256" key="5">
    <source>
        <dbReference type="ARBA" id="ARBA00023136"/>
    </source>
</evidence>
<dbReference type="PANTHER" id="PTHR30572:SF4">
    <property type="entry name" value="ABC TRANSPORTER PERMEASE YTRF"/>
    <property type="match status" value="1"/>
</dbReference>
<dbReference type="InterPro" id="IPR003838">
    <property type="entry name" value="ABC3_permease_C"/>
</dbReference>
<protein>
    <submittedName>
        <fullName evidence="10">ABC transporter permease YtrF</fullName>
    </submittedName>
</protein>
<feature type="transmembrane region" description="Helical" evidence="7">
    <location>
        <begin position="1205"/>
        <end position="1225"/>
    </location>
</feature>
<dbReference type="EMBL" id="MWAK01000080">
    <property type="protein sequence ID" value="OPZ92633.1"/>
    <property type="molecule type" value="Genomic_DNA"/>
</dbReference>
<comment type="similarity">
    <text evidence="6">Belongs to the ABC-4 integral membrane protein family.</text>
</comment>
<dbReference type="InterPro" id="IPR007484">
    <property type="entry name" value="Peptidase_M28"/>
</dbReference>
<gene>
    <name evidence="10" type="primary">ytrF</name>
    <name evidence="10" type="ORF">BWY73_00710</name>
</gene>
<evidence type="ECO:0000256" key="4">
    <source>
        <dbReference type="ARBA" id="ARBA00022989"/>
    </source>
</evidence>
<dbReference type="Pfam" id="PF04389">
    <property type="entry name" value="Peptidase_M28"/>
    <property type="match status" value="1"/>
</dbReference>
<feature type="transmembrane region" description="Helical" evidence="7">
    <location>
        <begin position="916"/>
        <end position="934"/>
    </location>
</feature>
<comment type="subcellular location">
    <subcellularLocation>
        <location evidence="1">Cell membrane</location>
        <topology evidence="1">Multi-pass membrane protein</topology>
    </subcellularLocation>
</comment>
<dbReference type="PANTHER" id="PTHR30572">
    <property type="entry name" value="MEMBRANE COMPONENT OF TRANSPORTER-RELATED"/>
    <property type="match status" value="1"/>
</dbReference>
<feature type="transmembrane region" description="Helical" evidence="7">
    <location>
        <begin position="1287"/>
        <end position="1309"/>
    </location>
</feature>
<keyword evidence="2" id="KW-1003">Cell membrane</keyword>
<feature type="domain" description="Peptidase M28" evidence="9">
    <location>
        <begin position="237"/>
        <end position="460"/>
    </location>
</feature>
<dbReference type="InterPro" id="IPR050250">
    <property type="entry name" value="Macrolide_Exporter_MacB"/>
</dbReference>
<dbReference type="Gene3D" id="3.40.630.10">
    <property type="entry name" value="Zn peptidases"/>
    <property type="match status" value="1"/>
</dbReference>
<evidence type="ECO:0000313" key="10">
    <source>
        <dbReference type="EMBL" id="OPZ92633.1"/>
    </source>
</evidence>
<dbReference type="Pfam" id="PF02687">
    <property type="entry name" value="FtsX"/>
    <property type="match status" value="1"/>
</dbReference>
<sequence length="1478" mass="164561">MSRKNNPVGYAAPSAIAFKFFGSVVSLLFTLCFSLLLPAKPAAGSIGEDLKYLGSLESRLAGSPGSRAASDYIEARFRALGMQDISREKVNVTVPVDEGSYLQQGGRRITIHPLWPNLVRTSMVPPEGLSGRLVFGGSGQLENFLGQDLKDSIVILDFNCAYRWLDATTLGARAVIFVEPEETSVFEARRKFLSLALDVPRFYMSRAEAVSLAAAARSNPIATVYCRQRWERRETYNLIGYLKGTDPELSKQVICLNAYYDSMSVVPELAPGAGQAVGVAALLDLAAYFSANPPKRTLLFLANGAHHQGLRGMVDFVHRHSQKPPKGSKIPEELKNQQPIPIKLYINLDLSGHSDRVCLYHNTTDFSAQRYFAPFAKKLFGYLTPAQKDKLYNGISPEKGLSYSTFMPESLISDGLVPIVAGIPSLSFVTIYDSRRYFDTPMDRPERIDYTLVDNQVSMLRNLLGRALGDPDLFPSNELTFKDKLYFLNGRLVNFNPQKSFVPNDPVPGALACVLNAGPKSNYGLRCQVVEMTDDQGSFLVAPLGWTRMPYTLEGYVTDPENGRIVMAPDRGVNGAENYPIEFTMDTPVKEWRAVIFRCEGYNLFDFVDPRYLMQLTKVDIFNPSNAIPYAYGYSLPERDTKEIKWTSEVEPAAVVFTEPGMPLKVVGEAGLLGKRVLLINAPESSEKLLSEGVGYEAAGDPNILNLTPYRAARDMINLNEFRINNFRRFGVNNERLTALHQQAREWFDKATEDLARFDWFSFLTNSRRAVGMESRAYPDVRSTTNDVIKGLIFYFVILLPFAFFSERLFFGFVDIRKQIAGVFAIFLVIFVIMRFAHPGFRMSNSPEVILLAFVILTLAGIVIFLISGKFEEQMQRLKMERAKVYETDVGRMTTIGTAFALGIANMKRRKMRTSLTAVTLILLTFTVLSFTSIKNYLQFNQIAKNYPASYEGMMMRDRTWSPLEGPAYEYVRNEFSPKAVVAPRAWLLNPLMENKTFILVTAGGRESFASGLLGLTAQEKEITGLDRFLTAGSWFEANDEKTVLISRSMAGLLDFPASEVGRGVVRIGGEELVVRGIFDESKLNAFRDLDGEIITPVDFTVMPVQELGKLKSDPTAKALTSASVSESFSHQEAGSVILMPFERLYRGGGTIQSLAIKFQPGFDVRREIEGFVSRLAVTVFTGLGGKTFAYSSLGLTSMSGIGNLFIPILIASLIVLNTMLGAVYERIREIGIYSSVGLAPSHIAALFFAEACVYAIIGAVAGYLLGQVVAKILMAAGLLRGLTLNYSSLSAVSTTLIVMVVVFLSTIFPARKASQLSVPDVTRRWVLPRPTGDTWLFEFPFTVGQTEVLGLMTFLRDYFASYSIEATGSFYTSDARFNAEKTERGSAYITGCNVSLAPFDLGVSQTVQLRAYPMSEFVFYGIQVEIRRENGERGDWQRLNRRFLDSIRKQFLVWRTLPPEVKDEYRQQGEKVIANGK</sequence>
<evidence type="ECO:0000259" key="9">
    <source>
        <dbReference type="Pfam" id="PF04389"/>
    </source>
</evidence>
<dbReference type="Gene3D" id="3.50.30.30">
    <property type="match status" value="1"/>
</dbReference>
<evidence type="ECO:0000313" key="11">
    <source>
        <dbReference type="Proteomes" id="UP000485484"/>
    </source>
</evidence>
<organism evidence="10 11">
    <name type="scientific">candidate division TA06 bacterium ADurb.Bin417</name>
    <dbReference type="NCBI Taxonomy" id="1852828"/>
    <lineage>
        <taxon>Bacteria</taxon>
        <taxon>Bacteria division TA06</taxon>
    </lineage>
</organism>
<keyword evidence="5 7" id="KW-0472">Membrane</keyword>
<keyword evidence="3 7" id="KW-0812">Transmembrane</keyword>
<evidence type="ECO:0000259" key="8">
    <source>
        <dbReference type="Pfam" id="PF02687"/>
    </source>
</evidence>
<feature type="transmembrane region" description="Helical" evidence="7">
    <location>
        <begin position="1246"/>
        <end position="1267"/>
    </location>
</feature>
<feature type="transmembrane region" description="Helical" evidence="7">
    <location>
        <begin position="820"/>
        <end position="837"/>
    </location>
</feature>
<dbReference type="GO" id="GO:0022857">
    <property type="term" value="F:transmembrane transporter activity"/>
    <property type="evidence" value="ECO:0007669"/>
    <property type="project" value="TreeGrafter"/>
</dbReference>
<dbReference type="SUPFAM" id="SSF53187">
    <property type="entry name" value="Zn-dependent exopeptidases"/>
    <property type="match status" value="1"/>
</dbReference>
<keyword evidence="4 7" id="KW-1133">Transmembrane helix</keyword>
<evidence type="ECO:0000256" key="6">
    <source>
        <dbReference type="ARBA" id="ARBA00038076"/>
    </source>
</evidence>
<name>A0A1V5MHC9_UNCT6</name>
<dbReference type="Proteomes" id="UP000485484">
    <property type="component" value="Unassembled WGS sequence"/>
</dbReference>
<evidence type="ECO:0000256" key="1">
    <source>
        <dbReference type="ARBA" id="ARBA00004651"/>
    </source>
</evidence>
<evidence type="ECO:0000256" key="2">
    <source>
        <dbReference type="ARBA" id="ARBA00022475"/>
    </source>
</evidence>
<dbReference type="GO" id="GO:0005886">
    <property type="term" value="C:plasma membrane"/>
    <property type="evidence" value="ECO:0007669"/>
    <property type="project" value="UniProtKB-SubCell"/>
</dbReference>
<proteinExistence type="inferred from homology"/>